<keyword evidence="1" id="KW-0238">DNA-binding</keyword>
<dbReference type="CDD" id="cd00093">
    <property type="entry name" value="HTH_XRE"/>
    <property type="match status" value="1"/>
</dbReference>
<name>A0A0A1MLI3_9BACI</name>
<evidence type="ECO:0000256" key="1">
    <source>
        <dbReference type="ARBA" id="ARBA00023125"/>
    </source>
</evidence>
<dbReference type="STRING" id="545501.BN997_03856"/>
<dbReference type="SMART" id="SM00530">
    <property type="entry name" value="HTH_XRE"/>
    <property type="match status" value="1"/>
</dbReference>
<dbReference type="EMBL" id="CDGG01000001">
    <property type="protein sequence ID" value="CEI83928.1"/>
    <property type="molecule type" value="Genomic_DNA"/>
</dbReference>
<evidence type="ECO:0000259" key="2">
    <source>
        <dbReference type="PROSITE" id="PS50943"/>
    </source>
</evidence>
<evidence type="ECO:0000313" key="3">
    <source>
        <dbReference type="EMBL" id="CEI83928.1"/>
    </source>
</evidence>
<sequence>MLNQRLAALRNEKKNTQQEISIIIGVTRPAYTAYEKGTRTPDYNLVVKLADYFEVSVDYLLGRTDNRNLENEFNPISEISRLIKEYRVECSRFHEIDRWEAMGSDEMKELEKYFTYITDMAMKKQKYNK</sequence>
<accession>A0A0A1MLI3</accession>
<dbReference type="RefSeq" id="WP_042534427.1">
    <property type="nucleotide sequence ID" value="NZ_CAXOIH010000027.1"/>
</dbReference>
<dbReference type="InterPro" id="IPR010982">
    <property type="entry name" value="Lambda_DNA-bd_dom_sf"/>
</dbReference>
<gene>
    <name evidence="3" type="primary">xre_3</name>
    <name evidence="3" type="ORF">BN997_03856</name>
</gene>
<dbReference type="PANTHER" id="PTHR46558">
    <property type="entry name" value="TRACRIPTIONAL REGULATORY PROTEIN-RELATED-RELATED"/>
    <property type="match status" value="1"/>
</dbReference>
<organism evidence="3 4">
    <name type="scientific">Oceanobacillus oncorhynchi</name>
    <dbReference type="NCBI Taxonomy" id="545501"/>
    <lineage>
        <taxon>Bacteria</taxon>
        <taxon>Bacillati</taxon>
        <taxon>Bacillota</taxon>
        <taxon>Bacilli</taxon>
        <taxon>Bacillales</taxon>
        <taxon>Bacillaceae</taxon>
        <taxon>Oceanobacillus</taxon>
    </lineage>
</organism>
<dbReference type="InterPro" id="IPR001387">
    <property type="entry name" value="Cro/C1-type_HTH"/>
</dbReference>
<dbReference type="Proteomes" id="UP000040453">
    <property type="component" value="Unassembled WGS sequence"/>
</dbReference>
<dbReference type="SUPFAM" id="SSF47413">
    <property type="entry name" value="lambda repressor-like DNA-binding domains"/>
    <property type="match status" value="1"/>
</dbReference>
<reference evidence="3 4" key="1">
    <citation type="submission" date="2014-11" db="EMBL/GenBank/DDBJ databases">
        <authorList>
            <person name="Urmite Genomes Urmite Genomes"/>
        </authorList>
    </citation>
    <scope>NUCLEOTIDE SEQUENCE [LARGE SCALE GENOMIC DNA]</scope>
    <source>
        <strain evidence="3 4">Oc5</strain>
    </source>
</reference>
<keyword evidence="4" id="KW-1185">Reference proteome</keyword>
<dbReference type="Gene3D" id="1.10.260.40">
    <property type="entry name" value="lambda repressor-like DNA-binding domains"/>
    <property type="match status" value="1"/>
</dbReference>
<protein>
    <submittedName>
        <fullName evidence="3">HTH-type transcriptional regulator Xre</fullName>
    </submittedName>
</protein>
<dbReference type="PANTHER" id="PTHR46558:SF11">
    <property type="entry name" value="HTH-TYPE TRANSCRIPTIONAL REGULATOR XRE"/>
    <property type="match status" value="1"/>
</dbReference>
<dbReference type="AlphaFoldDB" id="A0A0A1MLI3"/>
<dbReference type="OrthoDB" id="8115576at2"/>
<feature type="domain" description="HTH cro/C1-type" evidence="2">
    <location>
        <begin position="6"/>
        <end position="60"/>
    </location>
</feature>
<dbReference type="Pfam" id="PF01381">
    <property type="entry name" value="HTH_3"/>
    <property type="match status" value="1"/>
</dbReference>
<dbReference type="PROSITE" id="PS50943">
    <property type="entry name" value="HTH_CROC1"/>
    <property type="match status" value="1"/>
</dbReference>
<dbReference type="GO" id="GO:0003677">
    <property type="term" value="F:DNA binding"/>
    <property type="evidence" value="ECO:0007669"/>
    <property type="project" value="UniProtKB-KW"/>
</dbReference>
<proteinExistence type="predicted"/>
<evidence type="ECO:0000313" key="4">
    <source>
        <dbReference type="Proteomes" id="UP000040453"/>
    </source>
</evidence>